<dbReference type="PaxDb" id="246196-MSMEI_1181"/>
<dbReference type="OrthoDB" id="26870at2"/>
<feature type="domain" description="Leucine-binding protein" evidence="4">
    <location>
        <begin position="49"/>
        <end position="395"/>
    </location>
</feature>
<dbReference type="AlphaFoldDB" id="A0QRS0"/>
<dbReference type="eggNOG" id="COG0683">
    <property type="taxonomic scope" value="Bacteria"/>
</dbReference>
<dbReference type="PANTHER" id="PTHR30483:SF37">
    <property type="entry name" value="ABC TRANSPORTER SUBSTRATE-BINDING PROTEIN"/>
    <property type="match status" value="1"/>
</dbReference>
<feature type="signal peptide" evidence="3">
    <location>
        <begin position="1"/>
        <end position="25"/>
    </location>
</feature>
<dbReference type="Gene3D" id="3.40.50.2300">
    <property type="match status" value="2"/>
</dbReference>
<dbReference type="InterPro" id="IPR028082">
    <property type="entry name" value="Peripla_BP_I"/>
</dbReference>
<dbReference type="Proteomes" id="UP000000757">
    <property type="component" value="Chromosome"/>
</dbReference>
<dbReference type="KEGG" id="msb:LJ00_06060"/>
<dbReference type="PATRIC" id="fig|246196.19.peg.1212"/>
<organism evidence="5 6">
    <name type="scientific">Mycolicibacterium smegmatis (strain ATCC 700084 / mc(2)155)</name>
    <name type="common">Mycobacterium smegmatis</name>
    <dbReference type="NCBI Taxonomy" id="246196"/>
    <lineage>
        <taxon>Bacteria</taxon>
        <taxon>Bacillati</taxon>
        <taxon>Actinomycetota</taxon>
        <taxon>Actinomycetes</taxon>
        <taxon>Mycobacteriales</taxon>
        <taxon>Mycobacteriaceae</taxon>
        <taxon>Mycolicibacterium</taxon>
    </lineage>
</organism>
<dbReference type="Pfam" id="PF13458">
    <property type="entry name" value="Peripla_BP_6"/>
    <property type="match status" value="1"/>
</dbReference>
<dbReference type="CDD" id="cd06338">
    <property type="entry name" value="PBP1_ABC_ligand_binding-like"/>
    <property type="match status" value="1"/>
</dbReference>
<accession>A0QRS0</accession>
<proteinExistence type="inferred from homology"/>
<evidence type="ECO:0000313" key="5">
    <source>
        <dbReference type="EMBL" id="ABK71360.1"/>
    </source>
</evidence>
<dbReference type="SUPFAM" id="SSF53822">
    <property type="entry name" value="Periplasmic binding protein-like I"/>
    <property type="match status" value="1"/>
</dbReference>
<name>A0QRS0_MYCS2</name>
<protein>
    <submittedName>
        <fullName evidence="5">ABC-type transport system periplasmic substrate-binding protein</fullName>
    </submittedName>
</protein>
<dbReference type="EMBL" id="CP000480">
    <property type="protein sequence ID" value="ABK71360.1"/>
    <property type="molecule type" value="Genomic_DNA"/>
</dbReference>
<dbReference type="InterPro" id="IPR051010">
    <property type="entry name" value="BCAA_transport"/>
</dbReference>
<dbReference type="PANTHER" id="PTHR30483">
    <property type="entry name" value="LEUCINE-SPECIFIC-BINDING PROTEIN"/>
    <property type="match status" value="1"/>
</dbReference>
<feature type="chain" id="PRO_5039089817" evidence="3">
    <location>
        <begin position="26"/>
        <end position="431"/>
    </location>
</feature>
<dbReference type="STRING" id="246196.MSMEG_1216"/>
<dbReference type="PROSITE" id="PS51318">
    <property type="entry name" value="TAT"/>
    <property type="match status" value="1"/>
</dbReference>
<evidence type="ECO:0000256" key="2">
    <source>
        <dbReference type="ARBA" id="ARBA00022729"/>
    </source>
</evidence>
<evidence type="ECO:0000313" key="6">
    <source>
        <dbReference type="Proteomes" id="UP000000757"/>
    </source>
</evidence>
<sequence>MIMSNYIPRRVFLARAGLLAGGVVAAPSLLAACGGDTGGGGGGGASDTFKVGAVLELSGESATGGQIAQRGYQLWADTVNSKGGLQIGDQKYNVELIVQDCKSDPGTGADAASRLATEEGVNAMFGAYTSGVQLAMDPICAKYRIPCIAGSAESPNVWKNQPAFTYGVIPAVDTTAARAMQSIVDTANPKPVTAAVVGANEPFSDNTAEGFRAGAEAANLNVVHYSLFPPNADLAPVAQVVAAQRPDIVAVGGHDVLLVDFVRAMGATGYTPKAIIEHYGITDASFSQALGRQADGVMGISVWLPNAAFSDDLFGSAADYAKAFEDKYGSPPDYTAAGCSAAGRVLQAAVEKLGESPSLSEDARGKLNDLIAQTDMETFYGPIKFATEGDHFHNNTALDPMLVQIQDGQVKAIAPPDSAQAQIIYPLPPLT</sequence>
<gene>
    <name evidence="5" type="ordered locus">MSMEG_1216</name>
</gene>
<evidence type="ECO:0000259" key="4">
    <source>
        <dbReference type="Pfam" id="PF13458"/>
    </source>
</evidence>
<evidence type="ECO:0000256" key="1">
    <source>
        <dbReference type="ARBA" id="ARBA00010062"/>
    </source>
</evidence>
<dbReference type="KEGG" id="msm:MSMEG_1216"/>
<keyword evidence="6" id="KW-1185">Reference proteome</keyword>
<keyword evidence="2 3" id="KW-0732">Signal</keyword>
<dbReference type="InterPro" id="IPR028081">
    <property type="entry name" value="Leu-bd"/>
</dbReference>
<dbReference type="InterPro" id="IPR006311">
    <property type="entry name" value="TAT_signal"/>
</dbReference>
<evidence type="ECO:0000256" key="3">
    <source>
        <dbReference type="SAM" id="SignalP"/>
    </source>
</evidence>
<comment type="similarity">
    <text evidence="1">Belongs to the leucine-binding protein family.</text>
</comment>
<reference evidence="5 6" key="1">
    <citation type="submission" date="2006-10" db="EMBL/GenBank/DDBJ databases">
        <authorList>
            <person name="Fleischmann R.D."/>
            <person name="Dodson R.J."/>
            <person name="Haft D.H."/>
            <person name="Merkel J.S."/>
            <person name="Nelson W.C."/>
            <person name="Fraser C.M."/>
        </authorList>
    </citation>
    <scope>NUCLEOTIDE SEQUENCE [LARGE SCALE GENOMIC DNA]</scope>
    <source>
        <strain evidence="6">ATCC 700084 / mc(2)155</strain>
    </source>
</reference>